<protein>
    <submittedName>
        <fullName evidence="3">Ribosome recycling factor</fullName>
    </submittedName>
</protein>
<dbReference type="Gene3D" id="3.30.1360.40">
    <property type="match status" value="1"/>
</dbReference>
<sequence length="237" mass="27624">MRRSALNEFDKLGQQLSTQVTLMKYRFMNLCITSDPVALLPIQVFIEGEPKHLEDCATIGKSDDYHFEILPKYDEDMKSIMQAFLRAHPEFKQEMKNMEVESRDANGNPQNIDVHYLQLTMPEVNDDRYDALNQGVKAVYDVCKAQMEAINTTAKPKFAEMLQVESEADQKKMNDALDHQKKQWDDQREKLYQEKLKEIDDAHNKWLTDQMTSSQERQEHEDAQGEEAALSMRMTPE</sequence>
<evidence type="ECO:0000259" key="2">
    <source>
        <dbReference type="Pfam" id="PF01765"/>
    </source>
</evidence>
<dbReference type="Gene3D" id="1.10.132.20">
    <property type="entry name" value="Ribosome-recycling factor"/>
    <property type="match status" value="1"/>
</dbReference>
<evidence type="ECO:0000313" key="4">
    <source>
        <dbReference type="Proteomes" id="UP000182257"/>
    </source>
</evidence>
<dbReference type="OrthoDB" id="1093040at2"/>
<feature type="region of interest" description="Disordered" evidence="1">
    <location>
        <begin position="203"/>
        <end position="237"/>
    </location>
</feature>
<evidence type="ECO:0000256" key="1">
    <source>
        <dbReference type="SAM" id="MobiDB-lite"/>
    </source>
</evidence>
<dbReference type="Pfam" id="PF01765">
    <property type="entry name" value="RRF"/>
    <property type="match status" value="1"/>
</dbReference>
<organism evidence="3 4">
    <name type="scientific">Xylanibacter ruminicola</name>
    <name type="common">Prevotella ruminicola</name>
    <dbReference type="NCBI Taxonomy" id="839"/>
    <lineage>
        <taxon>Bacteria</taxon>
        <taxon>Pseudomonadati</taxon>
        <taxon>Bacteroidota</taxon>
        <taxon>Bacteroidia</taxon>
        <taxon>Bacteroidales</taxon>
        <taxon>Prevotellaceae</taxon>
        <taxon>Xylanibacter</taxon>
    </lineage>
</organism>
<gene>
    <name evidence="3" type="ORF">SAMN05216462_2786</name>
</gene>
<dbReference type="AlphaFoldDB" id="A0A1H4EG93"/>
<dbReference type="RefSeq" id="WP_074762012.1">
    <property type="nucleotide sequence ID" value="NZ_FNRF01000005.1"/>
</dbReference>
<feature type="domain" description="Ribosome recycling factor" evidence="2">
    <location>
        <begin position="36"/>
        <end position="199"/>
    </location>
</feature>
<name>A0A1H4EG93_XYLRU</name>
<reference evidence="3 4" key="1">
    <citation type="submission" date="2016-10" db="EMBL/GenBank/DDBJ databases">
        <authorList>
            <person name="de Groot N.N."/>
        </authorList>
    </citation>
    <scope>NUCLEOTIDE SEQUENCE [LARGE SCALE GENOMIC DNA]</scope>
    <source>
        <strain evidence="3 4">D31d</strain>
    </source>
</reference>
<evidence type="ECO:0000313" key="3">
    <source>
        <dbReference type="EMBL" id="SEA83738.1"/>
    </source>
</evidence>
<dbReference type="EMBL" id="FNRF01000005">
    <property type="protein sequence ID" value="SEA83738.1"/>
    <property type="molecule type" value="Genomic_DNA"/>
</dbReference>
<proteinExistence type="predicted"/>
<accession>A0A1H4EG93</accession>
<dbReference type="InterPro" id="IPR023584">
    <property type="entry name" value="Ribosome_recyc_fac_dom"/>
</dbReference>
<dbReference type="InterPro" id="IPR036191">
    <property type="entry name" value="RRF_sf"/>
</dbReference>
<dbReference type="Proteomes" id="UP000182257">
    <property type="component" value="Unassembled WGS sequence"/>
</dbReference>
<dbReference type="SUPFAM" id="SSF55194">
    <property type="entry name" value="Ribosome recycling factor, RRF"/>
    <property type="match status" value="1"/>
</dbReference>